<keyword evidence="4 6" id="KW-0862">Zinc</keyword>
<evidence type="ECO:0000259" key="8">
    <source>
        <dbReference type="Pfam" id="PF01435"/>
    </source>
</evidence>
<dbReference type="Pfam" id="PF01435">
    <property type="entry name" value="Peptidase_M48"/>
    <property type="match status" value="1"/>
</dbReference>
<keyword evidence="5 6" id="KW-0482">Metalloprotease</keyword>
<sequence length="294" mass="30784">MTWAWPVLLVLGVALADPVSRWLAAACWTHRDPVGALLLWQAVGLAGGLALLGAGVTAALAPLGDGLWDAAGAVLDGRLAELDAWRWVVLAITVVIAARLLGVLAVVGVRTLRARRRHRGLLDVLATPWPAVPGALVLDHPVPVAYCLPGPKSRVVVSRGALTTLERTELSAVLAHEQAHLRERHDLVVLPFVAWGATVRGVPGLTAAQRAVAALIEMRADDVAAREVGDEALGRALQAVSGGAHGATHTVFTAATEQRLARVHDRPPPLPLAARVAVRLAALLLLAVPTALLL</sequence>
<dbReference type="STRING" id="1111738.GCA_000427905_01595"/>
<dbReference type="PANTHER" id="PTHR34978:SF3">
    <property type="entry name" value="SLR0241 PROTEIN"/>
    <property type="match status" value="1"/>
</dbReference>
<dbReference type="CDD" id="cd07326">
    <property type="entry name" value="M56_BlaR1_MecR1_like"/>
    <property type="match status" value="1"/>
</dbReference>
<keyword evidence="7" id="KW-1133">Transmembrane helix</keyword>
<evidence type="ECO:0000313" key="10">
    <source>
        <dbReference type="EMBL" id="PZM96511.1"/>
    </source>
</evidence>
<name>A0A2W4JDJ5_9PSEU</name>
<dbReference type="PANTHER" id="PTHR34978">
    <property type="entry name" value="POSSIBLE SENSOR-TRANSDUCER PROTEIN BLAR"/>
    <property type="match status" value="1"/>
</dbReference>
<evidence type="ECO:0000256" key="7">
    <source>
        <dbReference type="SAM" id="Phobius"/>
    </source>
</evidence>
<dbReference type="EMBL" id="QGUI01000381">
    <property type="protein sequence ID" value="PZM96511.1"/>
    <property type="molecule type" value="Genomic_DNA"/>
</dbReference>
<comment type="cofactor">
    <cofactor evidence="6">
        <name>Zn(2+)</name>
        <dbReference type="ChEBI" id="CHEBI:29105"/>
    </cofactor>
    <text evidence="6">Binds 1 zinc ion per subunit.</text>
</comment>
<feature type="transmembrane region" description="Helical" evidence="7">
    <location>
        <begin position="36"/>
        <end position="64"/>
    </location>
</feature>
<keyword evidence="2" id="KW-0479">Metal-binding</keyword>
<evidence type="ECO:0000313" key="9">
    <source>
        <dbReference type="EMBL" id="MFO7193583.1"/>
    </source>
</evidence>
<gene>
    <name evidence="9" type="ORF">DIU77_015180</name>
    <name evidence="10" type="ORF">DIU77_10640</name>
</gene>
<evidence type="ECO:0000256" key="3">
    <source>
        <dbReference type="ARBA" id="ARBA00022801"/>
    </source>
</evidence>
<feature type="transmembrane region" description="Helical" evidence="7">
    <location>
        <begin position="84"/>
        <end position="109"/>
    </location>
</feature>
<comment type="similarity">
    <text evidence="6">Belongs to the peptidase M48 family.</text>
</comment>
<feature type="domain" description="Peptidase M48" evidence="8">
    <location>
        <begin position="136"/>
        <end position="190"/>
    </location>
</feature>
<feature type="transmembrane region" description="Helical" evidence="7">
    <location>
        <begin position="6"/>
        <end position="24"/>
    </location>
</feature>
<evidence type="ECO:0000256" key="1">
    <source>
        <dbReference type="ARBA" id="ARBA00022670"/>
    </source>
</evidence>
<keyword evidence="7" id="KW-0472">Membrane</keyword>
<keyword evidence="1 6" id="KW-0645">Protease</keyword>
<accession>A0A2W4JDJ5</accession>
<keyword evidence="7" id="KW-0812">Transmembrane</keyword>
<dbReference type="GO" id="GO:0046872">
    <property type="term" value="F:metal ion binding"/>
    <property type="evidence" value="ECO:0007669"/>
    <property type="project" value="UniProtKB-KW"/>
</dbReference>
<dbReference type="EMBL" id="QGUI02000237">
    <property type="protein sequence ID" value="MFO7193583.1"/>
    <property type="molecule type" value="Genomic_DNA"/>
</dbReference>
<dbReference type="GO" id="GO:0006508">
    <property type="term" value="P:proteolysis"/>
    <property type="evidence" value="ECO:0007669"/>
    <property type="project" value="UniProtKB-KW"/>
</dbReference>
<reference evidence="9 11" key="3">
    <citation type="journal article" date="2021" name="BMC Genomics">
        <title>Genome-resolved metagenome and metatranscriptome analyses of thermophilic composting reveal key bacterial players and their metabolic interactions.</title>
        <authorList>
            <person name="Braga L.P.P."/>
            <person name="Pereira R.V."/>
            <person name="Martins L.F."/>
            <person name="Moura L.M.S."/>
            <person name="Sanchez F.B."/>
            <person name="Patane J.S.L."/>
            <person name="da Silva A.M."/>
            <person name="Setubal J.C."/>
        </authorList>
    </citation>
    <scope>NUCLEOTIDE SEQUENCE [LARGE SCALE GENOMIC DNA]</scope>
    <source>
        <strain evidence="9">ZC4RG45</strain>
    </source>
</reference>
<dbReference type="GO" id="GO:0004222">
    <property type="term" value="F:metalloendopeptidase activity"/>
    <property type="evidence" value="ECO:0007669"/>
    <property type="project" value="InterPro"/>
</dbReference>
<proteinExistence type="inferred from homology"/>
<reference evidence="10" key="1">
    <citation type="submission" date="2018-05" db="EMBL/GenBank/DDBJ databases">
        <authorList>
            <person name="Lanie J.A."/>
            <person name="Ng W.-L."/>
            <person name="Kazmierczak K.M."/>
            <person name="Andrzejewski T.M."/>
            <person name="Davidsen T.M."/>
            <person name="Wayne K.J."/>
            <person name="Tettelin H."/>
            <person name="Glass J.I."/>
            <person name="Rusch D."/>
            <person name="Podicherti R."/>
            <person name="Tsui H.-C.T."/>
            <person name="Winkler M.E."/>
        </authorList>
    </citation>
    <scope>NUCLEOTIDE SEQUENCE</scope>
    <source>
        <strain evidence="10">ZC4RG45</strain>
    </source>
</reference>
<reference evidence="9" key="2">
    <citation type="submission" date="2018-05" db="EMBL/GenBank/DDBJ databases">
        <authorList>
            <person name="Moura L."/>
            <person name="Setubal J.C."/>
        </authorList>
    </citation>
    <scope>NUCLEOTIDE SEQUENCE</scope>
    <source>
        <strain evidence="9">ZC4RG45</strain>
    </source>
</reference>
<dbReference type="InterPro" id="IPR001915">
    <property type="entry name" value="Peptidase_M48"/>
</dbReference>
<comment type="caution">
    <text evidence="10">The sequence shown here is derived from an EMBL/GenBank/DDBJ whole genome shotgun (WGS) entry which is preliminary data.</text>
</comment>
<evidence type="ECO:0000256" key="2">
    <source>
        <dbReference type="ARBA" id="ARBA00022723"/>
    </source>
</evidence>
<keyword evidence="3 6" id="KW-0378">Hydrolase</keyword>
<dbReference type="Proteomes" id="UP000249324">
    <property type="component" value="Unassembled WGS sequence"/>
</dbReference>
<protein>
    <submittedName>
        <fullName evidence="9">M56 family metallopeptidase</fullName>
    </submittedName>
    <submittedName>
        <fullName evidence="10">M56 family peptidase</fullName>
    </submittedName>
</protein>
<dbReference type="AlphaFoldDB" id="A0A2W4JDJ5"/>
<evidence type="ECO:0000313" key="11">
    <source>
        <dbReference type="Proteomes" id="UP000249324"/>
    </source>
</evidence>
<evidence type="ECO:0000256" key="6">
    <source>
        <dbReference type="RuleBase" id="RU003983"/>
    </source>
</evidence>
<evidence type="ECO:0000256" key="4">
    <source>
        <dbReference type="ARBA" id="ARBA00022833"/>
    </source>
</evidence>
<organism evidence="10">
    <name type="scientific">Thermocrispum agreste</name>
    <dbReference type="NCBI Taxonomy" id="37925"/>
    <lineage>
        <taxon>Bacteria</taxon>
        <taxon>Bacillati</taxon>
        <taxon>Actinomycetota</taxon>
        <taxon>Actinomycetes</taxon>
        <taxon>Pseudonocardiales</taxon>
        <taxon>Pseudonocardiaceae</taxon>
        <taxon>Thermocrispum</taxon>
    </lineage>
</organism>
<dbReference type="InterPro" id="IPR052173">
    <property type="entry name" value="Beta-lactam_resp_regulator"/>
</dbReference>
<reference evidence="9" key="4">
    <citation type="submission" date="2023-08" db="EMBL/GenBank/DDBJ databases">
        <authorList>
            <person name="Guima S.E.S."/>
            <person name="Martins L.F."/>
            <person name="Silva A.M."/>
            <person name="Setubal J.C."/>
        </authorList>
    </citation>
    <scope>NUCLEOTIDE SEQUENCE</scope>
    <source>
        <strain evidence="9">ZC4RG45</strain>
    </source>
</reference>
<dbReference type="Gene3D" id="3.30.2010.10">
    <property type="entry name" value="Metalloproteases ('zincins'), catalytic domain"/>
    <property type="match status" value="1"/>
</dbReference>
<evidence type="ECO:0000256" key="5">
    <source>
        <dbReference type="ARBA" id="ARBA00023049"/>
    </source>
</evidence>